<feature type="domain" description="Glycoside hydrolase family 2 catalytic" evidence="8">
    <location>
        <begin position="296"/>
        <end position="514"/>
    </location>
</feature>
<dbReference type="Gene3D" id="2.60.120.260">
    <property type="entry name" value="Galactose-binding domain-like"/>
    <property type="match status" value="1"/>
</dbReference>
<dbReference type="Gene3D" id="2.60.40.10">
    <property type="entry name" value="Immunoglobulins"/>
    <property type="match status" value="1"/>
</dbReference>
<evidence type="ECO:0000313" key="10">
    <source>
        <dbReference type="EMBL" id="WZN45960.1"/>
    </source>
</evidence>
<evidence type="ECO:0000256" key="5">
    <source>
        <dbReference type="ARBA" id="ARBA00023295"/>
    </source>
</evidence>
<dbReference type="InterPro" id="IPR006103">
    <property type="entry name" value="Glyco_hydro_2_cat"/>
</dbReference>
<dbReference type="SUPFAM" id="SSF51445">
    <property type="entry name" value="(Trans)glycosidases"/>
    <property type="match status" value="1"/>
</dbReference>
<dbReference type="InterPro" id="IPR023232">
    <property type="entry name" value="Glyco_hydro_2_AS"/>
</dbReference>
<keyword evidence="6" id="KW-0732">Signal</keyword>
<accession>A0ABZ2Z0Z1</accession>
<dbReference type="PANTHER" id="PTHR46323">
    <property type="entry name" value="BETA-GALACTOSIDASE"/>
    <property type="match status" value="1"/>
</dbReference>
<dbReference type="Gene3D" id="3.20.20.80">
    <property type="entry name" value="Glycosidases"/>
    <property type="match status" value="1"/>
</dbReference>
<keyword evidence="5" id="KW-0326">Glycosidase</keyword>
<feature type="domain" description="Glycosyl hydrolases family 2 sugar binding" evidence="9">
    <location>
        <begin position="48"/>
        <end position="183"/>
    </location>
</feature>
<dbReference type="GO" id="GO:0016787">
    <property type="term" value="F:hydrolase activity"/>
    <property type="evidence" value="ECO:0007669"/>
    <property type="project" value="UniProtKB-KW"/>
</dbReference>
<evidence type="ECO:0000256" key="4">
    <source>
        <dbReference type="ARBA" id="ARBA00022801"/>
    </source>
</evidence>
<dbReference type="SUPFAM" id="SSF49303">
    <property type="entry name" value="beta-Galactosidase/glucuronidase domain"/>
    <property type="match status" value="1"/>
</dbReference>
<evidence type="ECO:0000256" key="1">
    <source>
        <dbReference type="ARBA" id="ARBA00001412"/>
    </source>
</evidence>
<comment type="catalytic activity">
    <reaction evidence="1">
        <text>Hydrolysis of terminal non-reducing beta-D-galactose residues in beta-D-galactosides.</text>
        <dbReference type="EC" id="3.2.1.23"/>
    </reaction>
</comment>
<dbReference type="InterPro" id="IPR036156">
    <property type="entry name" value="Beta-gal/glucu_dom_sf"/>
</dbReference>
<dbReference type="Pfam" id="PF02837">
    <property type="entry name" value="Glyco_hydro_2_N"/>
    <property type="match status" value="1"/>
</dbReference>
<dbReference type="InterPro" id="IPR006104">
    <property type="entry name" value="Glyco_hydro_2_N"/>
</dbReference>
<feature type="signal peptide" evidence="6">
    <location>
        <begin position="1"/>
        <end position="21"/>
    </location>
</feature>
<name>A0ABZ2Z0Z1_9BACT</name>
<dbReference type="InterPro" id="IPR013783">
    <property type="entry name" value="Ig-like_fold"/>
</dbReference>
<evidence type="ECO:0000313" key="11">
    <source>
        <dbReference type="Proteomes" id="UP001449657"/>
    </source>
</evidence>
<dbReference type="InterPro" id="IPR008979">
    <property type="entry name" value="Galactose-bd-like_sf"/>
</dbReference>
<dbReference type="RefSeq" id="WP_341840701.1">
    <property type="nucleotide sequence ID" value="NZ_CP149792.1"/>
</dbReference>
<dbReference type="PROSITE" id="PS00608">
    <property type="entry name" value="GLYCOSYL_HYDROL_F2_2"/>
    <property type="match status" value="1"/>
</dbReference>
<dbReference type="InterPro" id="IPR006101">
    <property type="entry name" value="Glyco_hydro_2"/>
</dbReference>
<dbReference type="InterPro" id="IPR050347">
    <property type="entry name" value="Bact_Beta-galactosidase"/>
</dbReference>
<dbReference type="Pfam" id="PF02836">
    <property type="entry name" value="Glyco_hydro_2_C"/>
    <property type="match status" value="1"/>
</dbReference>
<keyword evidence="11" id="KW-1185">Reference proteome</keyword>
<evidence type="ECO:0000259" key="9">
    <source>
        <dbReference type="Pfam" id="PF02837"/>
    </source>
</evidence>
<comment type="similarity">
    <text evidence="2">Belongs to the glycosyl hydrolase 2 family.</text>
</comment>
<reference evidence="10 11" key="1">
    <citation type="submission" date="2024-03" db="EMBL/GenBank/DDBJ databases">
        <title>Chitinophaga caseinilytica sp. nov., a casein hydrolysing bacterium isolated from forest soil.</title>
        <authorList>
            <person name="Lee D.S."/>
            <person name="Han D.M."/>
            <person name="Baek J.H."/>
            <person name="Choi D.G."/>
            <person name="Jeon J.H."/>
            <person name="Jeon C.O."/>
        </authorList>
    </citation>
    <scope>NUCLEOTIDE SEQUENCE [LARGE SCALE GENOMIC DNA]</scope>
    <source>
        <strain evidence="10 11">KACC 19118</strain>
    </source>
</reference>
<evidence type="ECO:0000256" key="3">
    <source>
        <dbReference type="ARBA" id="ARBA00012756"/>
    </source>
</evidence>
<dbReference type="InterPro" id="IPR017853">
    <property type="entry name" value="GH"/>
</dbReference>
<dbReference type="Pfam" id="PF00703">
    <property type="entry name" value="Glyco_hydro_2"/>
    <property type="match status" value="1"/>
</dbReference>
<gene>
    <name evidence="10" type="ORF">WJU22_23970</name>
</gene>
<evidence type="ECO:0000256" key="2">
    <source>
        <dbReference type="ARBA" id="ARBA00007401"/>
    </source>
</evidence>
<evidence type="ECO:0000256" key="6">
    <source>
        <dbReference type="SAM" id="SignalP"/>
    </source>
</evidence>
<dbReference type="EMBL" id="CP150096">
    <property type="protein sequence ID" value="WZN45960.1"/>
    <property type="molecule type" value="Genomic_DNA"/>
</dbReference>
<feature type="chain" id="PRO_5046489151" description="beta-galactosidase" evidence="6">
    <location>
        <begin position="22"/>
        <end position="959"/>
    </location>
</feature>
<protein>
    <recommendedName>
        <fullName evidence="3">beta-galactosidase</fullName>
        <ecNumber evidence="3">3.2.1.23</ecNumber>
    </recommendedName>
</protein>
<dbReference type="PRINTS" id="PR00132">
    <property type="entry name" value="GLHYDRLASE2"/>
</dbReference>
<dbReference type="InterPro" id="IPR006102">
    <property type="entry name" value="Ig-like_GH2"/>
</dbReference>
<feature type="domain" description="Glycoside hydrolase family 2 immunoglobulin-like beta-sandwich" evidence="7">
    <location>
        <begin position="189"/>
        <end position="288"/>
    </location>
</feature>
<dbReference type="Proteomes" id="UP001449657">
    <property type="component" value="Chromosome"/>
</dbReference>
<organism evidence="10 11">
    <name type="scientific">Chitinophaga caseinilytica</name>
    <dbReference type="NCBI Taxonomy" id="2267521"/>
    <lineage>
        <taxon>Bacteria</taxon>
        <taxon>Pseudomonadati</taxon>
        <taxon>Bacteroidota</taxon>
        <taxon>Chitinophagia</taxon>
        <taxon>Chitinophagales</taxon>
        <taxon>Chitinophagaceae</taxon>
        <taxon>Chitinophaga</taxon>
    </lineage>
</organism>
<keyword evidence="4 10" id="KW-0378">Hydrolase</keyword>
<sequence>MNQPLGIGRILLLLLPFTANAQQFMAGGRQQLAPIPAAVSGVKQVATSLAGTWEIQLNGQKDWKPVQVPGEPAMQGFAVAHDQPFRYKKSIHIPAEANGRQIAIRFNGVYSYARVFINGKFVREHFGGFTAWECDLTAFVKAGSTADLEVEVTDRTDDISFAAGYAHHPIGGILRDVQLIVRPNVHAGQLYASAQLADDLTTGRLSLDFVLKNAVPATVVSWSLTAPDGKRKVAGGILKTTNGAGKHQADIPGVLPWTAETPQLYRLDVTVSEKGKKVTQYTQPIGFRTVVIGPGNQLLVNGKPVKLRGACRHDMHPLLGRSTHRGQDSLDVVLAREANLNFIRTSHYPPSADFLEFCDRYGIYVQEETAICFVGQDRGGEYNKFTSTQNDTAFTSRYLGQLSEMIDRDRNHASVIMWSIGNESSYGSNFQQEYDFVKQIDPSRPVSWSWPMTALKENKRCFDIAVGHYPAYDGKGSDMGGVDRNMAHPDFPLLSDEWAHVACYNVGHLRNDPNVKDFWGRSMDTTWLVRFDVPGNIGGAIWGMIDETFHLPGKVTGYGPWGFVDVWRRKKAEFWNTKKAYSPVRVGKTHFDALPANGILEVPVKNRFDHLSLSQIVCKIESGGKAVDVKLPPVAPHQNGVIALPVKGISVNGVMIRFYDPAGALIDEERISWGPRGSGQLPVAAGSWQFSTDKNVQRSGDVELRNYGRLAVKGSVVVTGKPQVVVNRPENWNAFKNTPGIFSGNMTVAEEQIVEETDRIVVRTRGVMGAYPVALETSYFPNGLVEVRYTANSLPRHTWEIGVKIPLAPELSRIAWRRQGYWSSYPAGHLSADSGAALKNSGKAYHYRQQPEGSIAEDMTDYYLNATTDERKAGMHGSEGFRGKKEHIFEYEASRQNGPGRIRVLSDGSQAARMDVEADGKQWLVISDKWDYWSLAWGNFQGLPNPSKQMKGIIRFIIE</sequence>
<dbReference type="EC" id="3.2.1.23" evidence="3"/>
<evidence type="ECO:0000259" key="7">
    <source>
        <dbReference type="Pfam" id="PF00703"/>
    </source>
</evidence>
<dbReference type="SUPFAM" id="SSF49785">
    <property type="entry name" value="Galactose-binding domain-like"/>
    <property type="match status" value="1"/>
</dbReference>
<evidence type="ECO:0000259" key="8">
    <source>
        <dbReference type="Pfam" id="PF02836"/>
    </source>
</evidence>
<dbReference type="PANTHER" id="PTHR46323:SF2">
    <property type="entry name" value="BETA-GALACTOSIDASE"/>
    <property type="match status" value="1"/>
</dbReference>
<proteinExistence type="inferred from homology"/>